<organism evidence="2 3">
    <name type="scientific">Stichopus japonicus</name>
    <name type="common">Sea cucumber</name>
    <dbReference type="NCBI Taxonomy" id="307972"/>
    <lineage>
        <taxon>Eukaryota</taxon>
        <taxon>Metazoa</taxon>
        <taxon>Echinodermata</taxon>
        <taxon>Eleutherozoa</taxon>
        <taxon>Echinozoa</taxon>
        <taxon>Holothuroidea</taxon>
        <taxon>Aspidochirotacea</taxon>
        <taxon>Aspidochirotida</taxon>
        <taxon>Stichopodidae</taxon>
        <taxon>Apostichopus</taxon>
    </lineage>
</organism>
<comment type="caution">
    <text evidence="2">The sequence shown here is derived from an EMBL/GenBank/DDBJ whole genome shotgun (WGS) entry which is preliminary data.</text>
</comment>
<dbReference type="Pfam" id="PF17921">
    <property type="entry name" value="Integrase_H2C2"/>
    <property type="match status" value="1"/>
</dbReference>
<dbReference type="GO" id="GO:0003676">
    <property type="term" value="F:nucleic acid binding"/>
    <property type="evidence" value="ECO:0007669"/>
    <property type="project" value="InterPro"/>
</dbReference>
<reference evidence="2 3" key="1">
    <citation type="journal article" date="2017" name="PLoS Biol.">
        <title>The sea cucumber genome provides insights into morphological evolution and visceral regeneration.</title>
        <authorList>
            <person name="Zhang X."/>
            <person name="Sun L."/>
            <person name="Yuan J."/>
            <person name="Sun Y."/>
            <person name="Gao Y."/>
            <person name="Zhang L."/>
            <person name="Li S."/>
            <person name="Dai H."/>
            <person name="Hamel J.F."/>
            <person name="Liu C."/>
            <person name="Yu Y."/>
            <person name="Liu S."/>
            <person name="Lin W."/>
            <person name="Guo K."/>
            <person name="Jin S."/>
            <person name="Xu P."/>
            <person name="Storey K.B."/>
            <person name="Huan P."/>
            <person name="Zhang T."/>
            <person name="Zhou Y."/>
            <person name="Zhang J."/>
            <person name="Lin C."/>
            <person name="Li X."/>
            <person name="Xing L."/>
            <person name="Huo D."/>
            <person name="Sun M."/>
            <person name="Wang L."/>
            <person name="Mercier A."/>
            <person name="Li F."/>
            <person name="Yang H."/>
            <person name="Xiang J."/>
        </authorList>
    </citation>
    <scope>NUCLEOTIDE SEQUENCE [LARGE SCALE GENOMIC DNA]</scope>
    <source>
        <strain evidence="2">Shaxun</strain>
        <tissue evidence="2">Muscle</tissue>
    </source>
</reference>
<dbReference type="Gene3D" id="3.30.420.10">
    <property type="entry name" value="Ribonuclease H-like superfamily/Ribonuclease H"/>
    <property type="match status" value="2"/>
</dbReference>
<dbReference type="STRING" id="307972.A0A2G8K0Y1"/>
<gene>
    <name evidence="2" type="ORF">BSL78_21472</name>
</gene>
<dbReference type="InterPro" id="IPR050951">
    <property type="entry name" value="Retrovirus_Pol_polyprotein"/>
</dbReference>
<dbReference type="InterPro" id="IPR001584">
    <property type="entry name" value="Integrase_cat-core"/>
</dbReference>
<dbReference type="Gene3D" id="1.10.340.70">
    <property type="match status" value="1"/>
</dbReference>
<dbReference type="SUPFAM" id="SSF53098">
    <property type="entry name" value="Ribonuclease H-like"/>
    <property type="match status" value="1"/>
</dbReference>
<dbReference type="Pfam" id="PF00665">
    <property type="entry name" value="rve"/>
    <property type="match status" value="1"/>
</dbReference>
<evidence type="ECO:0000313" key="2">
    <source>
        <dbReference type="EMBL" id="PIK41667.1"/>
    </source>
</evidence>
<keyword evidence="3" id="KW-1185">Reference proteome</keyword>
<dbReference type="FunFam" id="1.10.340.70:FF:000001">
    <property type="entry name" value="Retrovirus-related Pol polyprotein from transposon gypsy-like Protein"/>
    <property type="match status" value="1"/>
</dbReference>
<name>A0A2G8K0Y1_STIJA</name>
<dbReference type="PANTHER" id="PTHR37984">
    <property type="entry name" value="PROTEIN CBG26694"/>
    <property type="match status" value="1"/>
</dbReference>
<dbReference type="PROSITE" id="PS50994">
    <property type="entry name" value="INTEGRASE"/>
    <property type="match status" value="1"/>
</dbReference>
<accession>A0A2G8K0Y1</accession>
<dbReference type="EMBL" id="MRZV01000998">
    <property type="protein sequence ID" value="PIK41667.1"/>
    <property type="molecule type" value="Genomic_DNA"/>
</dbReference>
<evidence type="ECO:0000259" key="1">
    <source>
        <dbReference type="PROSITE" id="PS50994"/>
    </source>
</evidence>
<sequence>MAGASGLDPVIARVLHYLTIGRRPNKAERREEINETLLLLRDWKRLSIKGGVLYRKKGIDPVSYQLVLPSTYHEKALYLLHDDMGHLGLERTLQFARERFYWPGMAKDIENYVKNCDRCLRRKATQPPYHKAPLVNISTTEPMELICMDYLSLEESKGGYSSVLVLTDHFTRYAQAFPTRNQTAQTTAKILFENFIVHYGFPARLHSDQGTLPEEKKADWKSYVAPLVHAYNCSQNDATGFSPYYLMFGRHPRLPVDLYLGVETTSSEARTCKDYANSLKEKLEHAYKLASEKAQGEGNSNARRYNKQLREMQLRPGDRVLVKKVAFQGKHKLADRWEREVYRIVRRLGEDMPVYVVRPEGNSLVLKEPSTGIFCSLYSPFPDLG</sequence>
<feature type="domain" description="Integrase catalytic" evidence="1">
    <location>
        <begin position="138"/>
        <end position="211"/>
    </location>
</feature>
<evidence type="ECO:0000313" key="3">
    <source>
        <dbReference type="Proteomes" id="UP000230750"/>
    </source>
</evidence>
<dbReference type="OrthoDB" id="441285at2759"/>
<protein>
    <submittedName>
        <fullName evidence="2">Retrovirus-related Pol polyprotein from transposon</fullName>
    </submittedName>
</protein>
<dbReference type="InterPro" id="IPR036397">
    <property type="entry name" value="RNaseH_sf"/>
</dbReference>
<dbReference type="InterPro" id="IPR041588">
    <property type="entry name" value="Integrase_H2C2"/>
</dbReference>
<dbReference type="PANTHER" id="PTHR37984:SF15">
    <property type="entry name" value="INTEGRASE CATALYTIC DOMAIN-CONTAINING PROTEIN"/>
    <property type="match status" value="1"/>
</dbReference>
<dbReference type="AlphaFoldDB" id="A0A2G8K0Y1"/>
<proteinExistence type="predicted"/>
<dbReference type="GO" id="GO:0015074">
    <property type="term" value="P:DNA integration"/>
    <property type="evidence" value="ECO:0007669"/>
    <property type="project" value="InterPro"/>
</dbReference>
<dbReference type="Proteomes" id="UP000230750">
    <property type="component" value="Unassembled WGS sequence"/>
</dbReference>
<dbReference type="InterPro" id="IPR012337">
    <property type="entry name" value="RNaseH-like_sf"/>
</dbReference>